<dbReference type="KEGG" id="cbf:CLI_1930"/>
<name>A7GEH8_CLOBL</name>
<dbReference type="Proteomes" id="UP000002410">
    <property type="component" value="Chromosome"/>
</dbReference>
<dbReference type="EMBL" id="CP000728">
    <property type="protein sequence ID" value="ABS40962.1"/>
    <property type="molecule type" value="Genomic_DNA"/>
</dbReference>
<evidence type="ECO:0000313" key="2">
    <source>
        <dbReference type="Proteomes" id="UP000002410"/>
    </source>
</evidence>
<proteinExistence type="predicted"/>
<sequence length="161" mass="18984">MLTKENVDLLITCFINAANLKASNFKINNDFEIGTQGVLDWDAIDLLSCAFEDKSFIGKDDIFVKIGLEENSSEFFNTLKTLETLYLKDEDNKIKIIEKVSLESYKNFDAILYINIETYNYFKKNNIFEIVLKELNRLISKEIEQQMKFLDMFEKYDFKFD</sequence>
<gene>
    <name evidence="1" type="ordered locus">CLI_1930</name>
</gene>
<dbReference type="AlphaFoldDB" id="A7GEH8"/>
<protein>
    <submittedName>
        <fullName evidence="1">Uncharacterized protein</fullName>
    </submittedName>
</protein>
<dbReference type="RefSeq" id="WP_012099906.1">
    <property type="nucleotide sequence ID" value="NC_009699.1"/>
</dbReference>
<evidence type="ECO:0000313" key="1">
    <source>
        <dbReference type="EMBL" id="ABS40962.1"/>
    </source>
</evidence>
<reference evidence="2" key="1">
    <citation type="submission" date="2007-06" db="EMBL/GenBank/DDBJ databases">
        <authorList>
            <person name="Brinkac L.M."/>
            <person name="Daugherty S."/>
            <person name="Dodson R.J."/>
            <person name="Madupu R."/>
            <person name="Brown J.L."/>
            <person name="Bruce D."/>
            <person name="Detter C."/>
            <person name="Munk C."/>
            <person name="Smith L.A."/>
            <person name="Smith T.J."/>
            <person name="White O."/>
            <person name="Brettin T.S."/>
        </authorList>
    </citation>
    <scope>NUCLEOTIDE SEQUENCE [LARGE SCALE GENOMIC DNA]</scope>
    <source>
        <strain evidence="2">Langeland / NCTC 10281 / Type F</strain>
    </source>
</reference>
<organism evidence="1 2">
    <name type="scientific">Clostridium botulinum (strain Langeland / NCTC 10281 / Type F)</name>
    <dbReference type="NCBI Taxonomy" id="441772"/>
    <lineage>
        <taxon>Bacteria</taxon>
        <taxon>Bacillati</taxon>
        <taxon>Bacillota</taxon>
        <taxon>Clostridia</taxon>
        <taxon>Eubacteriales</taxon>
        <taxon>Clostridiaceae</taxon>
        <taxon>Clostridium</taxon>
    </lineage>
</organism>
<accession>A7GEH8</accession>
<dbReference type="HOGENOM" id="CLU_1640808_0_0_9"/>